<evidence type="ECO:0000259" key="4">
    <source>
        <dbReference type="Pfam" id="PF06030"/>
    </source>
</evidence>
<dbReference type="eggNOG" id="COG4072">
    <property type="taxonomic scope" value="Bacteria"/>
</dbReference>
<evidence type="ECO:0000256" key="3">
    <source>
        <dbReference type="SAM" id="SignalP"/>
    </source>
</evidence>
<keyword evidence="2" id="KW-1133">Transmembrane helix</keyword>
<sequence length="372" mass="41600">MMKTKLMTLFMLIPILATSLFQLPTITHASELNFAVEAVIPENQRDKTKTYFDLRMEPSTEQTIEVNLRNDTDADVTVEPSVNTATTNLNGVVEYGVTKAKKDSTLPVNLTDIVTVQKEVTIPANDSVKVPLTIKMPATKFDGVLAGGITIKEKDVATDKKESDSQGLAINNKYAYVVALILNQTDKEVAPKLVLNDVKPAQVNARNVINANLQNTQAAYVNALDVVAKVTKKGSSEVLYESSKKNMQMAPNSNFNYPISLNGQKLEAGDYTLSLKADAKEGNWSFTKNFTIKAEDAKKYNQADVSIKKDNTWIYFVIGLLLLVIVALIIFFLIRNKKKKKEEEERRKKAARLRKRKAQRKKQANQIKKNKE</sequence>
<evidence type="ECO:0000256" key="2">
    <source>
        <dbReference type="SAM" id="Phobius"/>
    </source>
</evidence>
<protein>
    <submittedName>
        <fullName evidence="6">C-terminal membrane anchored cell surface protein</fullName>
    </submittedName>
</protein>
<organism evidence="6 7">
    <name type="scientific">Carnobacterium divergens DSM 20623</name>
    <dbReference type="NCBI Taxonomy" id="1449336"/>
    <lineage>
        <taxon>Bacteria</taxon>
        <taxon>Bacillati</taxon>
        <taxon>Bacillota</taxon>
        <taxon>Bacilli</taxon>
        <taxon>Lactobacillales</taxon>
        <taxon>Carnobacteriaceae</taxon>
        <taxon>Carnobacterium</taxon>
    </lineage>
</organism>
<feature type="domain" description="WxL Interacting Protein peptidoglycan binding" evidence="4">
    <location>
        <begin position="34"/>
        <end position="153"/>
    </location>
</feature>
<dbReference type="AlphaFoldDB" id="A0A0R2I3S9"/>
<keyword evidence="2" id="KW-0812">Transmembrane</keyword>
<evidence type="ECO:0000259" key="5">
    <source>
        <dbReference type="Pfam" id="PF11797"/>
    </source>
</evidence>
<feature type="region of interest" description="Disordered" evidence="1">
    <location>
        <begin position="338"/>
        <end position="372"/>
    </location>
</feature>
<feature type="chain" id="PRO_5006418115" evidence="3">
    <location>
        <begin position="30"/>
        <end position="372"/>
    </location>
</feature>
<accession>A0A0R2I3S9</accession>
<dbReference type="InterPro" id="IPR021759">
    <property type="entry name" value="WxLIP_HBD"/>
</dbReference>
<feature type="signal peptide" evidence="3">
    <location>
        <begin position="1"/>
        <end position="29"/>
    </location>
</feature>
<reference evidence="6 7" key="1">
    <citation type="journal article" date="2015" name="Genome Announc.">
        <title>Expanding the biotechnology potential of lactobacilli through comparative genomics of 213 strains and associated genera.</title>
        <authorList>
            <person name="Sun Z."/>
            <person name="Harris H.M."/>
            <person name="McCann A."/>
            <person name="Guo C."/>
            <person name="Argimon S."/>
            <person name="Zhang W."/>
            <person name="Yang X."/>
            <person name="Jeffery I.B."/>
            <person name="Cooney J.C."/>
            <person name="Kagawa T.F."/>
            <person name="Liu W."/>
            <person name="Song Y."/>
            <person name="Salvetti E."/>
            <person name="Wrobel A."/>
            <person name="Rasinkangas P."/>
            <person name="Parkhill J."/>
            <person name="Rea M.C."/>
            <person name="O'Sullivan O."/>
            <person name="Ritari J."/>
            <person name="Douillard F.P."/>
            <person name="Paul Ross R."/>
            <person name="Yang R."/>
            <person name="Briner A.E."/>
            <person name="Felis G.E."/>
            <person name="de Vos W.M."/>
            <person name="Barrangou R."/>
            <person name="Klaenhammer T.R."/>
            <person name="Caufield P.W."/>
            <person name="Cui Y."/>
            <person name="Zhang H."/>
            <person name="O'Toole P.W."/>
        </authorList>
    </citation>
    <scope>NUCLEOTIDE SEQUENCE [LARGE SCALE GENOMIC DNA]</scope>
    <source>
        <strain evidence="6 7">DSM 20623</strain>
    </source>
</reference>
<dbReference type="Pfam" id="PF06030">
    <property type="entry name" value="WxLIP_PGBD"/>
    <property type="match status" value="1"/>
</dbReference>
<dbReference type="Proteomes" id="UP000051658">
    <property type="component" value="Unassembled WGS sequence"/>
</dbReference>
<feature type="domain" description="WxL Interacting Protein host binding" evidence="5">
    <location>
        <begin position="166"/>
        <end position="302"/>
    </location>
</feature>
<proteinExistence type="predicted"/>
<keyword evidence="7" id="KW-1185">Reference proteome</keyword>
<comment type="caution">
    <text evidence="6">The sequence shown here is derived from an EMBL/GenBank/DDBJ whole genome shotgun (WGS) entry which is preliminary data.</text>
</comment>
<dbReference type="EMBL" id="JQBS01000017">
    <property type="protein sequence ID" value="KRN56997.1"/>
    <property type="molecule type" value="Genomic_DNA"/>
</dbReference>
<dbReference type="Pfam" id="PF11797">
    <property type="entry name" value="WxLIP_HBD"/>
    <property type="match status" value="1"/>
</dbReference>
<keyword evidence="3" id="KW-0732">Signal</keyword>
<feature type="transmembrane region" description="Helical" evidence="2">
    <location>
        <begin position="313"/>
        <end position="334"/>
    </location>
</feature>
<evidence type="ECO:0000256" key="1">
    <source>
        <dbReference type="SAM" id="MobiDB-lite"/>
    </source>
</evidence>
<keyword evidence="2" id="KW-0472">Membrane</keyword>
<feature type="compositionally biased region" description="Basic residues" evidence="1">
    <location>
        <begin position="348"/>
        <end position="372"/>
    </location>
</feature>
<name>A0A0R2I3S9_CARDV</name>
<dbReference type="InterPro" id="IPR010317">
    <property type="entry name" value="WxLIP_PGBD"/>
</dbReference>
<gene>
    <name evidence="6" type="ORF">IV74_GL000647</name>
</gene>
<evidence type="ECO:0000313" key="6">
    <source>
        <dbReference type="EMBL" id="KRN56997.1"/>
    </source>
</evidence>
<dbReference type="PATRIC" id="fig|1449336.4.peg.661"/>
<evidence type="ECO:0000313" key="7">
    <source>
        <dbReference type="Proteomes" id="UP000051658"/>
    </source>
</evidence>